<sequence>MINHTFNHAKRRIIILTLSLFLGLSLVYLGISLFVAWQQQEAQKQAVLAREAQLVETERLILSNRFSRLTTDLLYARDALILGNKAGDYTVAKENWLAFSDRKMIYDQIRFIAANGNEMVRIDYDANGARIIPDSELQNKADRYYFTAAMALSEDQIYVSPLDLNVEGDQVELPEKPMIRLAAPYLNASGTRLGVVVLNYTASDMLGQIETVAGGAQGAVYLINSDGYWLFNSENPESAFAFMYDNRLDQSFKNADPEAWAAISANPEGTVTTAAGVYHYSSVLTDSDFSLARNEKLALATGDWKLVSFLPIDSAAGQLATRSLLETMPLVLKNNLPALVLIALISIFLAMVLMINQVKNDEIRYYSEIDGLTGIYNRRAGYEKLKQLYKGIEKGSGPVSICFLDINGLKDVNDYLGHDAGDELITTITRVIGEQIRANDFVARLGGDEFLIIFDGLDEDQAEAVWERIVTAFKTINESENRRYEISVSHGIEAIVAGSNDYIDSIINQADEKMYREKKRLKQDLKVVREG</sequence>
<reference evidence="3 4" key="1">
    <citation type="journal article" date="2020" name="mSystems">
        <title>Defining Genomic and Predicted Metabolic Features of the Acetobacterium Genus.</title>
        <authorList>
            <person name="Ross D.E."/>
            <person name="Marshall C.W."/>
            <person name="Gulliver D."/>
            <person name="May H.D."/>
            <person name="Norman R.S."/>
        </authorList>
    </citation>
    <scope>NUCLEOTIDE SEQUENCE [LARGE SCALE GENOMIC DNA]</scope>
    <source>
        <strain evidence="3 4">DSM 8238</strain>
    </source>
</reference>
<keyword evidence="1" id="KW-0812">Transmembrane</keyword>
<dbReference type="RefSeq" id="WP_186841919.1">
    <property type="nucleotide sequence ID" value="NZ_WJBC01000006.1"/>
</dbReference>
<dbReference type="InterPro" id="IPR043128">
    <property type="entry name" value="Rev_trsase/Diguanyl_cyclase"/>
</dbReference>
<dbReference type="PANTHER" id="PTHR45138">
    <property type="entry name" value="REGULATORY COMPONENTS OF SENSORY TRANSDUCTION SYSTEM"/>
    <property type="match status" value="1"/>
</dbReference>
<dbReference type="InterPro" id="IPR029151">
    <property type="entry name" value="Sensor-like_sf"/>
</dbReference>
<dbReference type="InterPro" id="IPR029787">
    <property type="entry name" value="Nucleotide_cyclase"/>
</dbReference>
<dbReference type="InterPro" id="IPR048760">
    <property type="entry name" value="VP0354-like_sensor_dom"/>
</dbReference>
<dbReference type="EMBL" id="WJBC01000006">
    <property type="protein sequence ID" value="MBC3804034.1"/>
    <property type="molecule type" value="Genomic_DNA"/>
</dbReference>
<dbReference type="InterPro" id="IPR000160">
    <property type="entry name" value="GGDEF_dom"/>
</dbReference>
<dbReference type="PANTHER" id="PTHR45138:SF9">
    <property type="entry name" value="DIGUANYLATE CYCLASE DGCM-RELATED"/>
    <property type="match status" value="1"/>
</dbReference>
<organism evidence="3 4">
    <name type="scientific">Acetobacterium fimetarium</name>
    <dbReference type="NCBI Taxonomy" id="52691"/>
    <lineage>
        <taxon>Bacteria</taxon>
        <taxon>Bacillati</taxon>
        <taxon>Bacillota</taxon>
        <taxon>Clostridia</taxon>
        <taxon>Eubacteriales</taxon>
        <taxon>Eubacteriaceae</taxon>
        <taxon>Acetobacterium</taxon>
    </lineage>
</organism>
<protein>
    <submittedName>
        <fullName evidence="3">Diguanylate cyclase</fullName>
    </submittedName>
</protein>
<dbReference type="CDD" id="cd01949">
    <property type="entry name" value="GGDEF"/>
    <property type="match status" value="1"/>
</dbReference>
<dbReference type="Gene3D" id="3.30.450.20">
    <property type="entry name" value="PAS domain"/>
    <property type="match status" value="2"/>
</dbReference>
<keyword evidence="1" id="KW-0472">Membrane</keyword>
<evidence type="ECO:0000259" key="2">
    <source>
        <dbReference type="PROSITE" id="PS50887"/>
    </source>
</evidence>
<dbReference type="SMART" id="SM00267">
    <property type="entry name" value="GGDEF"/>
    <property type="match status" value="1"/>
</dbReference>
<dbReference type="Proteomes" id="UP000603234">
    <property type="component" value="Unassembled WGS sequence"/>
</dbReference>
<dbReference type="Gene3D" id="3.30.70.270">
    <property type="match status" value="1"/>
</dbReference>
<dbReference type="Pfam" id="PF21623">
    <property type="entry name" value="HK_sensor_dom_bact"/>
    <property type="match status" value="1"/>
</dbReference>
<feature type="transmembrane region" description="Helical" evidence="1">
    <location>
        <begin position="12"/>
        <end position="37"/>
    </location>
</feature>
<dbReference type="NCBIfam" id="TIGR00254">
    <property type="entry name" value="GGDEF"/>
    <property type="match status" value="1"/>
</dbReference>
<proteinExistence type="predicted"/>
<dbReference type="SUPFAM" id="SSF103190">
    <property type="entry name" value="Sensory domain-like"/>
    <property type="match status" value="2"/>
</dbReference>
<evidence type="ECO:0000313" key="4">
    <source>
        <dbReference type="Proteomes" id="UP000603234"/>
    </source>
</evidence>
<comment type="caution">
    <text evidence="3">The sequence shown here is derived from an EMBL/GenBank/DDBJ whole genome shotgun (WGS) entry which is preliminary data.</text>
</comment>
<evidence type="ECO:0000256" key="1">
    <source>
        <dbReference type="SAM" id="Phobius"/>
    </source>
</evidence>
<feature type="domain" description="GGDEF" evidence="2">
    <location>
        <begin position="397"/>
        <end position="530"/>
    </location>
</feature>
<accession>A0ABR6WTT6</accession>
<dbReference type="SUPFAM" id="SSF55073">
    <property type="entry name" value="Nucleotide cyclase"/>
    <property type="match status" value="1"/>
</dbReference>
<keyword evidence="4" id="KW-1185">Reference proteome</keyword>
<dbReference type="InterPro" id="IPR050469">
    <property type="entry name" value="Diguanylate_Cyclase"/>
</dbReference>
<gene>
    <name evidence="3" type="ORF">GH808_06235</name>
</gene>
<name>A0ABR6WTT6_9FIRM</name>
<feature type="transmembrane region" description="Helical" evidence="1">
    <location>
        <begin position="336"/>
        <end position="355"/>
    </location>
</feature>
<dbReference type="PROSITE" id="PS50887">
    <property type="entry name" value="GGDEF"/>
    <property type="match status" value="1"/>
</dbReference>
<evidence type="ECO:0000313" key="3">
    <source>
        <dbReference type="EMBL" id="MBC3804034.1"/>
    </source>
</evidence>
<keyword evidence="1" id="KW-1133">Transmembrane helix</keyword>
<dbReference type="Pfam" id="PF00990">
    <property type="entry name" value="GGDEF"/>
    <property type="match status" value="1"/>
</dbReference>